<feature type="domain" description="RDD" evidence="6">
    <location>
        <begin position="19"/>
        <end position="144"/>
    </location>
</feature>
<dbReference type="AlphaFoldDB" id="W8EZZ1"/>
<accession>W8EZZ1</accession>
<dbReference type="PATRIC" id="fig|1227739.3.peg.3266"/>
<evidence type="ECO:0000313" key="8">
    <source>
        <dbReference type="Proteomes" id="UP000019423"/>
    </source>
</evidence>
<reference evidence="7 8" key="1">
    <citation type="submission" date="2014-01" db="EMBL/GenBank/DDBJ databases">
        <title>Complete genome sequence of ionizing-radiation resistance bacterium Hymenobacter swuensis DY53.</title>
        <authorList>
            <person name="Jung J.-H."/>
            <person name="Jeong S.-W."/>
            <person name="Joe M.-H."/>
            <person name="Cho y.-j."/>
            <person name="Kim M.-K."/>
            <person name="Lim S.-Y."/>
        </authorList>
    </citation>
    <scope>NUCLEOTIDE SEQUENCE [LARGE SCALE GENOMIC DNA]</scope>
    <source>
        <strain evidence="7 8">DY53</strain>
    </source>
</reference>
<dbReference type="EMBL" id="CP007145">
    <property type="protein sequence ID" value="AHJ98689.1"/>
    <property type="molecule type" value="Genomic_DNA"/>
</dbReference>
<evidence type="ECO:0000256" key="2">
    <source>
        <dbReference type="ARBA" id="ARBA00022692"/>
    </source>
</evidence>
<dbReference type="GO" id="GO:0016020">
    <property type="term" value="C:membrane"/>
    <property type="evidence" value="ECO:0007669"/>
    <property type="project" value="UniProtKB-SubCell"/>
</dbReference>
<dbReference type="PANTHER" id="PTHR38480:SF1">
    <property type="entry name" value="SLR0254 PROTEIN"/>
    <property type="match status" value="1"/>
</dbReference>
<feature type="transmembrane region" description="Helical" evidence="5">
    <location>
        <begin position="110"/>
        <end position="131"/>
    </location>
</feature>
<name>W8EZZ1_9BACT</name>
<dbReference type="PANTHER" id="PTHR38480">
    <property type="entry name" value="SLR0254 PROTEIN"/>
    <property type="match status" value="1"/>
</dbReference>
<dbReference type="STRING" id="1227739.Hsw_3094"/>
<evidence type="ECO:0000259" key="6">
    <source>
        <dbReference type="Pfam" id="PF06271"/>
    </source>
</evidence>
<protein>
    <recommendedName>
        <fullName evidence="6">RDD domain-containing protein</fullName>
    </recommendedName>
</protein>
<keyword evidence="2 5" id="KW-0812">Transmembrane</keyword>
<gene>
    <name evidence="7" type="ORF">Hsw_3094</name>
</gene>
<dbReference type="HOGENOM" id="CLU_054176_2_0_10"/>
<evidence type="ECO:0000256" key="5">
    <source>
        <dbReference type="SAM" id="Phobius"/>
    </source>
</evidence>
<dbReference type="Pfam" id="PF06271">
    <property type="entry name" value="RDD"/>
    <property type="match status" value="1"/>
</dbReference>
<evidence type="ECO:0000313" key="7">
    <source>
        <dbReference type="EMBL" id="AHJ98689.1"/>
    </source>
</evidence>
<evidence type="ECO:0000256" key="1">
    <source>
        <dbReference type="ARBA" id="ARBA00004141"/>
    </source>
</evidence>
<organism evidence="7 8">
    <name type="scientific">Hymenobacter swuensis DY53</name>
    <dbReference type="NCBI Taxonomy" id="1227739"/>
    <lineage>
        <taxon>Bacteria</taxon>
        <taxon>Pseudomonadati</taxon>
        <taxon>Bacteroidota</taxon>
        <taxon>Cytophagia</taxon>
        <taxon>Cytophagales</taxon>
        <taxon>Hymenobacteraceae</taxon>
        <taxon>Hymenobacter</taxon>
    </lineage>
</organism>
<evidence type="ECO:0000256" key="3">
    <source>
        <dbReference type="ARBA" id="ARBA00022989"/>
    </source>
</evidence>
<dbReference type="RefSeq" id="WP_044002803.1">
    <property type="nucleotide sequence ID" value="NZ_CP007145.1"/>
</dbReference>
<keyword evidence="3 5" id="KW-1133">Transmembrane helix</keyword>
<comment type="subcellular location">
    <subcellularLocation>
        <location evidence="1">Membrane</location>
        <topology evidence="1">Multi-pass membrane protein</topology>
    </subcellularLocation>
</comment>
<feature type="transmembrane region" description="Helical" evidence="5">
    <location>
        <begin position="58"/>
        <end position="79"/>
    </location>
</feature>
<dbReference type="InterPro" id="IPR010432">
    <property type="entry name" value="RDD"/>
</dbReference>
<dbReference type="eggNOG" id="COG1714">
    <property type="taxonomic scope" value="Bacteria"/>
</dbReference>
<dbReference type="KEGG" id="hsw:Hsw_3094"/>
<feature type="transmembrane region" description="Helical" evidence="5">
    <location>
        <begin position="25"/>
        <end position="46"/>
    </location>
</feature>
<dbReference type="Proteomes" id="UP000019423">
    <property type="component" value="Chromosome"/>
</dbReference>
<evidence type="ECO:0000256" key="4">
    <source>
        <dbReference type="ARBA" id="ARBA00023136"/>
    </source>
</evidence>
<dbReference type="OrthoDB" id="9814143at2"/>
<keyword evidence="8" id="KW-1185">Reference proteome</keyword>
<sequence length="245" mass="27083">MSTIRIHTTQNVVLEYEAASVGDRMLAQLLDALVMVLWSVGLSFLIERLAGSYNEQRILQYALITAPLLVYHPLCEIFFNGQSLGKQVRRIKVTRLDGTRPGLGDYLLRWLIGLVEIGLTVGSLALVATLLNGRGQRLGDMAAGTTVVSLRPPAPEVQAVASQTRVPEGYQPVFAQAALLTDHDVNIVRQLLHRAQRRHDFVLLNEVAGKIKGLTGIQTELPDEPFLRTILRDQAYFALQDSAYA</sequence>
<keyword evidence="4 5" id="KW-0472">Membrane</keyword>
<proteinExistence type="predicted"/>